<evidence type="ECO:0000256" key="8">
    <source>
        <dbReference type="ARBA" id="ARBA00023098"/>
    </source>
</evidence>
<keyword evidence="6 14" id="KW-0808">Transferase</keyword>
<dbReference type="CDD" id="cd00834">
    <property type="entry name" value="KAS_I_II"/>
    <property type="match status" value="1"/>
</dbReference>
<dbReference type="Gene3D" id="3.40.47.10">
    <property type="match status" value="1"/>
</dbReference>
<evidence type="ECO:0000313" key="19">
    <source>
        <dbReference type="Proteomes" id="UP000197025"/>
    </source>
</evidence>
<evidence type="ECO:0000256" key="2">
    <source>
        <dbReference type="ARBA" id="ARBA00008467"/>
    </source>
</evidence>
<gene>
    <name evidence="18" type="ORF">SAMN02746019_00012620</name>
</gene>
<comment type="function">
    <text evidence="11 14">Involved in the type II fatty acid elongation cycle. Catalyzes the elongation of a wide range of acyl-ACP by the addition of two carbons from malonyl-ACP to an acyl acceptor. Can efficiently catalyze the conversion of palmitoleoyl-ACP (cis-hexadec-9-enoyl-ACP) to cis-vaccenoyl-ACP (cis-octadec-11-enoyl-ACP), an essential step in the thermal regulation of fatty acid composition.</text>
</comment>
<evidence type="ECO:0000256" key="4">
    <source>
        <dbReference type="ARBA" id="ARBA00014657"/>
    </source>
</evidence>
<dbReference type="NCBIfam" id="NF005589">
    <property type="entry name" value="PRK07314.1"/>
    <property type="match status" value="1"/>
</dbReference>
<dbReference type="PROSITE" id="PS00606">
    <property type="entry name" value="KS3_1"/>
    <property type="match status" value="1"/>
</dbReference>
<evidence type="ECO:0000256" key="6">
    <source>
        <dbReference type="ARBA" id="ARBA00022679"/>
    </source>
</evidence>
<dbReference type="Pfam" id="PF02801">
    <property type="entry name" value="Ketoacyl-synt_C"/>
    <property type="match status" value="1"/>
</dbReference>
<dbReference type="PROSITE" id="PS52004">
    <property type="entry name" value="KS3_2"/>
    <property type="match status" value="1"/>
</dbReference>
<dbReference type="EC" id="2.3.1.179" evidence="3 14"/>
<keyword evidence="5 14" id="KW-0444">Lipid biosynthesis</keyword>
<evidence type="ECO:0000256" key="7">
    <source>
        <dbReference type="ARBA" id="ARBA00022832"/>
    </source>
</evidence>
<dbReference type="EMBL" id="FYEK01000044">
    <property type="protein sequence ID" value="SNB70551.1"/>
    <property type="molecule type" value="Genomic_DNA"/>
</dbReference>
<reference evidence="19" key="1">
    <citation type="submission" date="2017-06" db="EMBL/GenBank/DDBJ databases">
        <authorList>
            <person name="Varghese N."/>
            <person name="Submissions S."/>
        </authorList>
    </citation>
    <scope>NUCLEOTIDE SEQUENCE [LARGE SCALE GENOMIC DNA]</scope>
    <source>
        <strain evidence="19">JAD2</strain>
    </source>
</reference>
<evidence type="ECO:0000256" key="12">
    <source>
        <dbReference type="ARBA" id="ARBA00047318"/>
    </source>
</evidence>
<evidence type="ECO:0000256" key="1">
    <source>
        <dbReference type="ARBA" id="ARBA00005194"/>
    </source>
</evidence>
<dbReference type="GO" id="GO:0004315">
    <property type="term" value="F:3-oxoacyl-[acyl-carrier-protein] synthase activity"/>
    <property type="evidence" value="ECO:0007669"/>
    <property type="project" value="UniProtKB-UniRule"/>
</dbReference>
<evidence type="ECO:0000256" key="14">
    <source>
        <dbReference type="PIRNR" id="PIRNR000447"/>
    </source>
</evidence>
<dbReference type="AlphaFoldDB" id="A0A212REK8"/>
<dbReference type="InterPro" id="IPR014031">
    <property type="entry name" value="Ketoacyl_synth_C"/>
</dbReference>
<feature type="domain" description="Ketosynthase family 3 (KS3)" evidence="17">
    <location>
        <begin position="3"/>
        <end position="411"/>
    </location>
</feature>
<dbReference type="FunFam" id="3.40.47.10:FF:000018">
    <property type="entry name" value="3-oxoacyl-[acyl-carrier-protein] synthase 2"/>
    <property type="match status" value="1"/>
</dbReference>
<dbReference type="NCBIfam" id="TIGR03150">
    <property type="entry name" value="fabF"/>
    <property type="match status" value="1"/>
</dbReference>
<evidence type="ECO:0000256" key="11">
    <source>
        <dbReference type="ARBA" id="ARBA00024006"/>
    </source>
</evidence>
<dbReference type="SMART" id="SM00825">
    <property type="entry name" value="PKS_KS"/>
    <property type="match status" value="1"/>
</dbReference>
<dbReference type="InterPro" id="IPR014030">
    <property type="entry name" value="Ketoacyl_synth_N"/>
</dbReference>
<evidence type="ECO:0000313" key="18">
    <source>
        <dbReference type="EMBL" id="SNB70551.1"/>
    </source>
</evidence>
<keyword evidence="19" id="KW-1185">Reference proteome</keyword>
<dbReference type="GO" id="GO:0030497">
    <property type="term" value="P:fatty acid elongation"/>
    <property type="evidence" value="ECO:0007669"/>
    <property type="project" value="UniProtKB-ARBA"/>
</dbReference>
<evidence type="ECO:0000259" key="17">
    <source>
        <dbReference type="PROSITE" id="PS52004"/>
    </source>
</evidence>
<comment type="pathway">
    <text evidence="1 14">Lipid metabolism; fatty acid biosynthesis.</text>
</comment>
<sequence length="415" mass="43722">MRPRRVVITGMGAITPLGLDVPTTWANAVAGRSGVGPITLFDASGLNVRIAAEVKGFDPLNYMDAREARRRDRFEQFAVVATQEAVRQAGLRITEEIADEVGVIIGSAIGGAQTFADGVETALHKSPRLLHPFVIPMVITDGASAQIAIELGARGPNFATVSACAAGADAIGIAYELIRSGDCRVCIAGGAEASITFIGIAAFDRIGAMSRRNDDPAGACRPFDRDRDGTVMGEGAAVLVLEDLEFALARGAEPLAEIIGYGATSDAYHPIAPDENGAGAARAMAKALRKAGIRPEEVDYINAHGTGTPLNDKTETLAIKTVFGERAYEIPVSATKSMTGHMIGATGALEAIFCVMAIREGIIPPTINLQNPDPECDLDYVPNQARRKEVRIAITNAFGFGGHNSVLVLKRWEGA</sequence>
<keyword evidence="9 14" id="KW-0275">Fatty acid biosynthesis</keyword>
<dbReference type="PIRSF" id="PIRSF000447">
    <property type="entry name" value="KAS_II"/>
    <property type="match status" value="1"/>
</dbReference>
<dbReference type="PANTHER" id="PTHR11712">
    <property type="entry name" value="POLYKETIDE SYNTHASE-RELATED"/>
    <property type="match status" value="1"/>
</dbReference>
<dbReference type="InParanoid" id="A0A212REK8"/>
<name>A0A212REK8_9CHLR</name>
<feature type="active site" description="For beta-ketoacyl synthase activity" evidence="15">
    <location>
        <position position="164"/>
    </location>
</feature>
<dbReference type="InterPro" id="IPR020841">
    <property type="entry name" value="PKS_Beta-ketoAc_synthase_dom"/>
</dbReference>
<dbReference type="InterPro" id="IPR018201">
    <property type="entry name" value="Ketoacyl_synth_AS"/>
</dbReference>
<protein>
    <recommendedName>
        <fullName evidence="4 14">3-oxoacyl-[acyl-carrier-protein] synthase 2</fullName>
        <ecNumber evidence="3 14">2.3.1.179</ecNumber>
    </recommendedName>
</protein>
<dbReference type="InterPro" id="IPR000794">
    <property type="entry name" value="Beta-ketoacyl_synthase"/>
</dbReference>
<organism evidence="18 19">
    <name type="scientific">Thermoflexus hugenholtzii JAD2</name>
    <dbReference type="NCBI Taxonomy" id="877466"/>
    <lineage>
        <taxon>Bacteria</taxon>
        <taxon>Bacillati</taxon>
        <taxon>Chloroflexota</taxon>
        <taxon>Thermoflexia</taxon>
        <taxon>Thermoflexales</taxon>
        <taxon>Thermoflexaceae</taxon>
        <taxon>Thermoflexus</taxon>
    </lineage>
</organism>
<dbReference type="OrthoDB" id="9808669at2"/>
<comment type="similarity">
    <text evidence="2 14 16">Belongs to the thiolase-like superfamily. Beta-ketoacyl-ACP synthases family.</text>
</comment>
<keyword evidence="7" id="KW-0276">Fatty acid metabolism</keyword>
<accession>A0A212REK8</accession>
<evidence type="ECO:0000256" key="10">
    <source>
        <dbReference type="ARBA" id="ARBA00023315"/>
    </source>
</evidence>
<dbReference type="RefSeq" id="WP_088571911.1">
    <property type="nucleotide sequence ID" value="NZ_FYEK01000044.1"/>
</dbReference>
<dbReference type="FunCoup" id="A0A212REK8">
    <property type="interactions" value="431"/>
</dbReference>
<evidence type="ECO:0000256" key="5">
    <source>
        <dbReference type="ARBA" id="ARBA00022516"/>
    </source>
</evidence>
<dbReference type="UniPathway" id="UPA00094"/>
<dbReference type="GO" id="GO:0005829">
    <property type="term" value="C:cytosol"/>
    <property type="evidence" value="ECO:0007669"/>
    <property type="project" value="TreeGrafter"/>
</dbReference>
<comment type="catalytic activity">
    <reaction evidence="13 14">
        <text>a fatty acyl-[ACP] + malonyl-[ACP] + H(+) = a 3-oxoacyl-[ACP] + holo-[ACP] + CO2</text>
        <dbReference type="Rhea" id="RHEA:22836"/>
        <dbReference type="Rhea" id="RHEA-COMP:9623"/>
        <dbReference type="Rhea" id="RHEA-COMP:9685"/>
        <dbReference type="Rhea" id="RHEA-COMP:9916"/>
        <dbReference type="Rhea" id="RHEA-COMP:14125"/>
        <dbReference type="ChEBI" id="CHEBI:15378"/>
        <dbReference type="ChEBI" id="CHEBI:16526"/>
        <dbReference type="ChEBI" id="CHEBI:64479"/>
        <dbReference type="ChEBI" id="CHEBI:78449"/>
        <dbReference type="ChEBI" id="CHEBI:78776"/>
        <dbReference type="ChEBI" id="CHEBI:138651"/>
    </reaction>
</comment>
<dbReference type="Pfam" id="PF00109">
    <property type="entry name" value="ketoacyl-synt"/>
    <property type="match status" value="1"/>
</dbReference>
<proteinExistence type="inferred from homology"/>
<evidence type="ECO:0000256" key="15">
    <source>
        <dbReference type="PIRSR" id="PIRSR000447-1"/>
    </source>
</evidence>
<dbReference type="InterPro" id="IPR017568">
    <property type="entry name" value="3-oxoacyl-ACP_synth-2"/>
</dbReference>
<evidence type="ECO:0000256" key="16">
    <source>
        <dbReference type="RuleBase" id="RU003694"/>
    </source>
</evidence>
<keyword evidence="8" id="KW-0443">Lipid metabolism</keyword>
<dbReference type="InterPro" id="IPR016039">
    <property type="entry name" value="Thiolase-like"/>
</dbReference>
<evidence type="ECO:0000256" key="9">
    <source>
        <dbReference type="ARBA" id="ARBA00023160"/>
    </source>
</evidence>
<evidence type="ECO:0000256" key="3">
    <source>
        <dbReference type="ARBA" id="ARBA00012356"/>
    </source>
</evidence>
<keyword evidence="10 14" id="KW-0012">Acyltransferase</keyword>
<dbReference type="Proteomes" id="UP000197025">
    <property type="component" value="Unassembled WGS sequence"/>
</dbReference>
<dbReference type="FunFam" id="3.40.47.10:FF:000029">
    <property type="entry name" value="3-oxoacyl-[acyl-carrier-protein] synthase 1"/>
    <property type="match status" value="1"/>
</dbReference>
<dbReference type="SUPFAM" id="SSF53901">
    <property type="entry name" value="Thiolase-like"/>
    <property type="match status" value="2"/>
</dbReference>
<dbReference type="PANTHER" id="PTHR11712:SF336">
    <property type="entry name" value="3-OXOACYL-[ACYL-CARRIER-PROTEIN] SYNTHASE, MITOCHONDRIAL"/>
    <property type="match status" value="1"/>
</dbReference>
<evidence type="ECO:0000256" key="13">
    <source>
        <dbReference type="ARBA" id="ARBA00047659"/>
    </source>
</evidence>
<comment type="catalytic activity">
    <reaction evidence="12 14">
        <text>(9Z)-hexadecenoyl-[ACP] + malonyl-[ACP] + H(+) = 3-oxo-(11Z)-octadecenoyl-[ACP] + holo-[ACP] + CO2</text>
        <dbReference type="Rhea" id="RHEA:55040"/>
        <dbReference type="Rhea" id="RHEA-COMP:9623"/>
        <dbReference type="Rhea" id="RHEA-COMP:9685"/>
        <dbReference type="Rhea" id="RHEA-COMP:10800"/>
        <dbReference type="Rhea" id="RHEA-COMP:14074"/>
        <dbReference type="ChEBI" id="CHEBI:15378"/>
        <dbReference type="ChEBI" id="CHEBI:16526"/>
        <dbReference type="ChEBI" id="CHEBI:64479"/>
        <dbReference type="ChEBI" id="CHEBI:78449"/>
        <dbReference type="ChEBI" id="CHEBI:83989"/>
        <dbReference type="ChEBI" id="CHEBI:138538"/>
        <dbReference type="EC" id="2.3.1.179"/>
    </reaction>
</comment>